<proteinExistence type="predicted"/>
<evidence type="ECO:0000313" key="2">
    <source>
        <dbReference type="Proteomes" id="UP000800097"/>
    </source>
</evidence>
<name>A0A6A6JNS4_WESOR</name>
<dbReference type="GeneID" id="54547300"/>
<gene>
    <name evidence="1" type="ORF">EI97DRAFT_249437</name>
</gene>
<dbReference type="Proteomes" id="UP000800097">
    <property type="component" value="Unassembled WGS sequence"/>
</dbReference>
<protein>
    <submittedName>
        <fullName evidence="1">Uncharacterized protein</fullName>
    </submittedName>
</protein>
<sequence>MLPRHLQHHGPRAPFVRRTRSCHMLSFKKDLFSQIWMTGLIVARRSWWRHFIPATSIWNLHVYLEHSQRRIREERFQKIDGIEECGVVWRCACHRARMYKYDEGIAREEPKELYRETGYRVRGRLWDCEGRFLWPVIRSIGRSFLKTAEEAFDVGVEHEDAFEKESLFLPRSCLHPHR</sequence>
<dbReference type="AlphaFoldDB" id="A0A6A6JNS4"/>
<keyword evidence="2" id="KW-1185">Reference proteome</keyword>
<organism evidence="1 2">
    <name type="scientific">Westerdykella ornata</name>
    <dbReference type="NCBI Taxonomy" id="318751"/>
    <lineage>
        <taxon>Eukaryota</taxon>
        <taxon>Fungi</taxon>
        <taxon>Dikarya</taxon>
        <taxon>Ascomycota</taxon>
        <taxon>Pezizomycotina</taxon>
        <taxon>Dothideomycetes</taxon>
        <taxon>Pleosporomycetidae</taxon>
        <taxon>Pleosporales</taxon>
        <taxon>Sporormiaceae</taxon>
        <taxon>Westerdykella</taxon>
    </lineage>
</organism>
<evidence type="ECO:0000313" key="1">
    <source>
        <dbReference type="EMBL" id="KAF2278271.1"/>
    </source>
</evidence>
<accession>A0A6A6JNS4</accession>
<reference evidence="1" key="1">
    <citation type="journal article" date="2020" name="Stud. Mycol.">
        <title>101 Dothideomycetes genomes: a test case for predicting lifestyles and emergence of pathogens.</title>
        <authorList>
            <person name="Haridas S."/>
            <person name="Albert R."/>
            <person name="Binder M."/>
            <person name="Bloem J."/>
            <person name="Labutti K."/>
            <person name="Salamov A."/>
            <person name="Andreopoulos B."/>
            <person name="Baker S."/>
            <person name="Barry K."/>
            <person name="Bills G."/>
            <person name="Bluhm B."/>
            <person name="Cannon C."/>
            <person name="Castanera R."/>
            <person name="Culley D."/>
            <person name="Daum C."/>
            <person name="Ezra D."/>
            <person name="Gonzalez J."/>
            <person name="Henrissat B."/>
            <person name="Kuo A."/>
            <person name="Liang C."/>
            <person name="Lipzen A."/>
            <person name="Lutzoni F."/>
            <person name="Magnuson J."/>
            <person name="Mondo S."/>
            <person name="Nolan M."/>
            <person name="Ohm R."/>
            <person name="Pangilinan J."/>
            <person name="Park H.-J."/>
            <person name="Ramirez L."/>
            <person name="Alfaro M."/>
            <person name="Sun H."/>
            <person name="Tritt A."/>
            <person name="Yoshinaga Y."/>
            <person name="Zwiers L.-H."/>
            <person name="Turgeon B."/>
            <person name="Goodwin S."/>
            <person name="Spatafora J."/>
            <person name="Crous P."/>
            <person name="Grigoriev I."/>
        </authorList>
    </citation>
    <scope>NUCLEOTIDE SEQUENCE</scope>
    <source>
        <strain evidence="1">CBS 379.55</strain>
    </source>
</reference>
<dbReference type="EMBL" id="ML986488">
    <property type="protein sequence ID" value="KAF2278271.1"/>
    <property type="molecule type" value="Genomic_DNA"/>
</dbReference>
<dbReference type="RefSeq" id="XP_033655810.1">
    <property type="nucleotide sequence ID" value="XM_033794125.1"/>
</dbReference>